<feature type="transmembrane region" description="Helical" evidence="1">
    <location>
        <begin position="330"/>
        <end position="349"/>
    </location>
</feature>
<dbReference type="EMBL" id="JACNYK010000001">
    <property type="protein sequence ID" value="MBD1424856.1"/>
    <property type="molecule type" value="Genomic_DNA"/>
</dbReference>
<feature type="transmembrane region" description="Helical" evidence="1">
    <location>
        <begin position="202"/>
        <end position="218"/>
    </location>
</feature>
<sequence>MIKRNYSIDLLRGLAIIGMVLAAVIPWTSEFPAWMYHAQVGPPNFQFNPNQPGITWVDLVFPFFLFAMGAAFPLALRNKLVNKQYDEILLGLLRRGFLLVFFAITLAYLTPENLTGPIWLNYATSLLTFFSFFLVFLRFEGGKLRRYGLQLSGFLVIGLLIWYHSEILANTFDKSKSNIIILVLGNMAVFGAFFWLLTSENFLLRVAVLIAFMGIWFTKDIQGGWTQILWNFHPDISWFYNFSFLKYLCIVLPGSILGDLLVRNKEIANSLYTDIERKQARRLAVLGLSFVIFHVATLYMRLLHVNLLGHAVFGGLFFLFFKKNNDGQFTFYKTLVSWGFVLASLALFFEPLDGGIKKDPSSFSYWFLTSGLAFVFYIVCDYLTKRFPKNLVVSSIVKNGQNPMIAYCVSTFCITPVLGLAYILPVFDQLSTMSPYLGLIRTVVYLLLMVMITNYATTKKWFWRS</sequence>
<name>A0ABR7Y0R3_9SPHI</name>
<feature type="transmembrane region" description="Helical" evidence="1">
    <location>
        <begin position="364"/>
        <end position="383"/>
    </location>
</feature>
<keyword evidence="1" id="KW-0812">Transmembrane</keyword>
<dbReference type="PANTHER" id="PTHR31061">
    <property type="entry name" value="LD22376P"/>
    <property type="match status" value="1"/>
</dbReference>
<feature type="transmembrane region" description="Helical" evidence="1">
    <location>
        <begin position="12"/>
        <end position="34"/>
    </location>
</feature>
<comment type="caution">
    <text evidence="3">The sequence shown here is derived from an EMBL/GenBank/DDBJ whole genome shotgun (WGS) entry which is preliminary data.</text>
</comment>
<feature type="transmembrane region" description="Helical" evidence="1">
    <location>
        <begin position="283"/>
        <end position="299"/>
    </location>
</feature>
<feature type="transmembrane region" description="Helical" evidence="1">
    <location>
        <begin position="147"/>
        <end position="165"/>
    </location>
</feature>
<dbReference type="Pfam" id="PF16401">
    <property type="entry name" value="DUF5009"/>
    <property type="match status" value="1"/>
</dbReference>
<organism evidence="3 4">
    <name type="scientific">Sphingobacterium arenae</name>
    <dbReference type="NCBI Taxonomy" id="1280598"/>
    <lineage>
        <taxon>Bacteria</taxon>
        <taxon>Pseudomonadati</taxon>
        <taxon>Bacteroidota</taxon>
        <taxon>Sphingobacteriia</taxon>
        <taxon>Sphingobacteriales</taxon>
        <taxon>Sphingobacteriaceae</taxon>
        <taxon>Sphingobacterium</taxon>
    </lineage>
</organism>
<keyword evidence="1" id="KW-1133">Transmembrane helix</keyword>
<keyword evidence="4" id="KW-1185">Reference proteome</keyword>
<feature type="transmembrane region" description="Helical" evidence="1">
    <location>
        <begin position="177"/>
        <end position="197"/>
    </location>
</feature>
<dbReference type="Proteomes" id="UP000606494">
    <property type="component" value="Unassembled WGS sequence"/>
</dbReference>
<feature type="transmembrane region" description="Helical" evidence="1">
    <location>
        <begin position="404"/>
        <end position="424"/>
    </location>
</feature>
<gene>
    <name evidence="3" type="ORF">H8B17_04600</name>
</gene>
<feature type="transmembrane region" description="Helical" evidence="1">
    <location>
        <begin position="436"/>
        <end position="456"/>
    </location>
</feature>
<evidence type="ECO:0000256" key="1">
    <source>
        <dbReference type="SAM" id="Phobius"/>
    </source>
</evidence>
<proteinExistence type="predicted"/>
<dbReference type="RefSeq" id="WP_190307956.1">
    <property type="nucleotide sequence ID" value="NZ_JACNYK010000001.1"/>
</dbReference>
<evidence type="ECO:0000259" key="2">
    <source>
        <dbReference type="Pfam" id="PF16401"/>
    </source>
</evidence>
<evidence type="ECO:0000313" key="3">
    <source>
        <dbReference type="EMBL" id="MBD1424856.1"/>
    </source>
</evidence>
<feature type="transmembrane region" description="Helical" evidence="1">
    <location>
        <begin position="88"/>
        <end position="110"/>
    </location>
</feature>
<protein>
    <submittedName>
        <fullName evidence="3">DUF5009 domain-containing protein</fullName>
    </submittedName>
</protein>
<keyword evidence="1" id="KW-0472">Membrane</keyword>
<feature type="transmembrane region" description="Helical" evidence="1">
    <location>
        <begin position="54"/>
        <end position="76"/>
    </location>
</feature>
<feature type="transmembrane region" description="Helical" evidence="1">
    <location>
        <begin position="305"/>
        <end position="321"/>
    </location>
</feature>
<feature type="transmembrane region" description="Helical" evidence="1">
    <location>
        <begin position="238"/>
        <end position="262"/>
    </location>
</feature>
<evidence type="ECO:0000313" key="4">
    <source>
        <dbReference type="Proteomes" id="UP000606494"/>
    </source>
</evidence>
<feature type="domain" description="DUF5009" evidence="2">
    <location>
        <begin position="4"/>
        <end position="260"/>
    </location>
</feature>
<feature type="transmembrane region" description="Helical" evidence="1">
    <location>
        <begin position="116"/>
        <end position="135"/>
    </location>
</feature>
<dbReference type="InterPro" id="IPR032176">
    <property type="entry name" value="DUF5009"/>
</dbReference>
<dbReference type="PANTHER" id="PTHR31061:SF24">
    <property type="entry name" value="LD22376P"/>
    <property type="match status" value="1"/>
</dbReference>
<reference evidence="3 4" key="1">
    <citation type="submission" date="2020-08" db="EMBL/GenBank/DDBJ databases">
        <title>Sphingobacterium sp. DN00404 isolated from aquaculture water.</title>
        <authorList>
            <person name="Zhang M."/>
        </authorList>
    </citation>
    <scope>NUCLEOTIDE SEQUENCE [LARGE SCALE GENOMIC DNA]</scope>
    <source>
        <strain evidence="3 4">KCTC 32294</strain>
    </source>
</reference>
<accession>A0ABR7Y0R3</accession>